<dbReference type="AlphaFoldDB" id="A0A1R4IT55"/>
<name>A0A1R4IT55_9MICO</name>
<accession>A0A1R4IT55</accession>
<comment type="similarity">
    <text evidence="1">Belongs to the 'phage' integrase family.</text>
</comment>
<dbReference type="GO" id="GO:0015074">
    <property type="term" value="P:DNA integration"/>
    <property type="evidence" value="ECO:0007669"/>
    <property type="project" value="InterPro"/>
</dbReference>
<dbReference type="Pfam" id="PF00589">
    <property type="entry name" value="Phage_integrase"/>
    <property type="match status" value="1"/>
</dbReference>
<dbReference type="GO" id="GO:0003677">
    <property type="term" value="F:DNA binding"/>
    <property type="evidence" value="ECO:0007669"/>
    <property type="project" value="UniProtKB-KW"/>
</dbReference>
<dbReference type="InterPro" id="IPR011010">
    <property type="entry name" value="DNA_brk_join_enz"/>
</dbReference>
<organism evidence="6 7">
    <name type="scientific">Microbacterium esteraromaticum</name>
    <dbReference type="NCBI Taxonomy" id="57043"/>
    <lineage>
        <taxon>Bacteria</taxon>
        <taxon>Bacillati</taxon>
        <taxon>Actinomycetota</taxon>
        <taxon>Actinomycetes</taxon>
        <taxon>Micrococcales</taxon>
        <taxon>Microbacteriaceae</taxon>
        <taxon>Microbacterium</taxon>
    </lineage>
</organism>
<proteinExistence type="inferred from homology"/>
<dbReference type="PANTHER" id="PTHR30349:SF64">
    <property type="entry name" value="PROPHAGE INTEGRASE INTD-RELATED"/>
    <property type="match status" value="1"/>
</dbReference>
<dbReference type="InterPro" id="IPR010998">
    <property type="entry name" value="Integrase_recombinase_N"/>
</dbReference>
<keyword evidence="2" id="KW-0238">DNA-binding</keyword>
<dbReference type="InterPro" id="IPR013762">
    <property type="entry name" value="Integrase-like_cat_sf"/>
</dbReference>
<dbReference type="InterPro" id="IPR002104">
    <property type="entry name" value="Integrase_catalytic"/>
</dbReference>
<feature type="domain" description="Tyr recombinase" evidence="5">
    <location>
        <begin position="132"/>
        <end position="324"/>
    </location>
</feature>
<gene>
    <name evidence="6" type="ORF">FM104_03865</name>
</gene>
<evidence type="ECO:0000313" key="7">
    <source>
        <dbReference type="Proteomes" id="UP000196320"/>
    </source>
</evidence>
<dbReference type="EMBL" id="FUKO01000012">
    <property type="protein sequence ID" value="SJN23061.1"/>
    <property type="molecule type" value="Genomic_DNA"/>
</dbReference>
<dbReference type="Gene3D" id="1.10.150.130">
    <property type="match status" value="1"/>
</dbReference>
<dbReference type="PROSITE" id="PS51898">
    <property type="entry name" value="TYR_RECOMBINASE"/>
    <property type="match status" value="1"/>
</dbReference>
<reference evidence="6 7" key="1">
    <citation type="submission" date="2017-02" db="EMBL/GenBank/DDBJ databases">
        <authorList>
            <person name="Peterson S.W."/>
        </authorList>
    </citation>
    <scope>NUCLEOTIDE SEQUENCE [LARGE SCALE GENOMIC DNA]</scope>
    <source>
        <strain evidence="6 7">B Mb 05.01</strain>
    </source>
</reference>
<dbReference type="GO" id="GO:0006310">
    <property type="term" value="P:DNA recombination"/>
    <property type="evidence" value="ECO:0007669"/>
    <property type="project" value="UniProtKB-KW"/>
</dbReference>
<dbReference type="Proteomes" id="UP000196320">
    <property type="component" value="Unassembled WGS sequence"/>
</dbReference>
<feature type="region of interest" description="Disordered" evidence="4">
    <location>
        <begin position="197"/>
        <end position="218"/>
    </location>
</feature>
<evidence type="ECO:0000256" key="3">
    <source>
        <dbReference type="ARBA" id="ARBA00023172"/>
    </source>
</evidence>
<evidence type="ECO:0000256" key="1">
    <source>
        <dbReference type="ARBA" id="ARBA00008857"/>
    </source>
</evidence>
<dbReference type="CDD" id="cd01189">
    <property type="entry name" value="INT_ICEBs1_C_like"/>
    <property type="match status" value="1"/>
</dbReference>
<dbReference type="SUPFAM" id="SSF56349">
    <property type="entry name" value="DNA breaking-rejoining enzymes"/>
    <property type="match status" value="1"/>
</dbReference>
<evidence type="ECO:0000259" key="5">
    <source>
        <dbReference type="PROSITE" id="PS51898"/>
    </source>
</evidence>
<dbReference type="InterPro" id="IPR050090">
    <property type="entry name" value="Tyrosine_recombinase_XerCD"/>
</dbReference>
<evidence type="ECO:0000256" key="2">
    <source>
        <dbReference type="ARBA" id="ARBA00023125"/>
    </source>
</evidence>
<protein>
    <submittedName>
        <fullName evidence="6">Integrase</fullName>
    </submittedName>
</protein>
<keyword evidence="3" id="KW-0233">DNA recombination</keyword>
<evidence type="ECO:0000256" key="4">
    <source>
        <dbReference type="SAM" id="MobiDB-lite"/>
    </source>
</evidence>
<dbReference type="PANTHER" id="PTHR30349">
    <property type="entry name" value="PHAGE INTEGRASE-RELATED"/>
    <property type="match status" value="1"/>
</dbReference>
<keyword evidence="7" id="KW-1185">Reference proteome</keyword>
<evidence type="ECO:0000313" key="6">
    <source>
        <dbReference type="EMBL" id="SJN23061.1"/>
    </source>
</evidence>
<dbReference type="Gene3D" id="1.10.443.10">
    <property type="entry name" value="Intergrase catalytic core"/>
    <property type="match status" value="1"/>
</dbReference>
<sequence length="343" mass="37637">MVLGSRTFDRRRDAIAWAERTEAQAVGGVDLKAGKALVRDLLPEWLEHRRATVTPQAAATDGQLIRLMSPSLGARAVASVLPVDVERWYVHLRQHHRQSDGSMKRYRGSLSAFFAWCIAEGRAAQNPVTPSRLPAPIGPPSEMRPLSEADLSDVVEKVRARCAHCADLVTVLAWSGVRFGEARELRVKDVSELPTPSLRVSRSRSEGEPVKSTKGRRARRVPLAEPAWAIVRELMRLKRPDDLLLTGEHGGQLWRSQFLRSSGFTEASDGRRIHDLRHSFATLALARGVDLATVSKWLGHGSVSITDRYMHYLGTQADVAGLALLNGGGSAPGVRDDESEAGL</sequence>